<evidence type="ECO:0000313" key="4">
    <source>
        <dbReference type="Proteomes" id="UP000029381"/>
    </source>
</evidence>
<evidence type="ECO:0000259" key="2">
    <source>
        <dbReference type="PROSITE" id="PS50943"/>
    </source>
</evidence>
<reference evidence="3 4" key="1">
    <citation type="submission" date="2014-08" db="EMBL/GenBank/DDBJ databases">
        <title>Genome sequence of Tetragenococcus muriaticus.</title>
        <authorList>
            <person name="Chuea-nongthon C."/>
            <person name="Rodtong S."/>
            <person name="Yongsawatdigul J."/>
            <person name="Steele J.L."/>
            <person name="Liu X.-y."/>
            <person name="Speers J."/>
            <person name="Glasner J.D."/>
            <person name="Neeno-Eckwall E.C."/>
        </authorList>
    </citation>
    <scope>NUCLEOTIDE SEQUENCE [LARGE SCALE GENOMIC DNA]</scope>
    <source>
        <strain evidence="3 4">3MR10-3</strain>
    </source>
</reference>
<accession>A0A091C4N7</accession>
<dbReference type="PANTHER" id="PTHR46558">
    <property type="entry name" value="TRACRIPTIONAL REGULATORY PROTEIN-RELATED-RELATED"/>
    <property type="match status" value="1"/>
</dbReference>
<dbReference type="EMBL" id="JPVT01000070">
    <property type="protein sequence ID" value="KFN91859.1"/>
    <property type="molecule type" value="Genomic_DNA"/>
</dbReference>
<dbReference type="CDD" id="cd00093">
    <property type="entry name" value="HTH_XRE"/>
    <property type="match status" value="1"/>
</dbReference>
<dbReference type="InterPro" id="IPR010982">
    <property type="entry name" value="Lambda_DNA-bd_dom_sf"/>
</dbReference>
<dbReference type="PANTHER" id="PTHR46558:SF11">
    <property type="entry name" value="HTH-TYPE TRANSCRIPTIONAL REGULATOR XRE"/>
    <property type="match status" value="1"/>
</dbReference>
<dbReference type="SMART" id="SM00530">
    <property type="entry name" value="HTH_XRE"/>
    <property type="match status" value="1"/>
</dbReference>
<evidence type="ECO:0000256" key="1">
    <source>
        <dbReference type="ARBA" id="ARBA00023125"/>
    </source>
</evidence>
<proteinExistence type="predicted"/>
<sequence>MTKNQQSLDKSKIGERIKSLRTSRGMTLEQFGELFYPPASKSIVSRWEAGKSMPSNERLKAISQHFSVSTMYLLYGERTLTDVFSIGDGTTNISSERLDDIENNLSSMEFTQNKELIQNWISHENVVQRLGPGEAELIAYTLFFLSNVYKTKYPNKEEIVNKFSTFIEDATMAISSYKKNGEETPVFWKSSLQEVKELLEKISDEDLN</sequence>
<dbReference type="AlphaFoldDB" id="A0A091C4N7"/>
<keyword evidence="4" id="KW-1185">Reference proteome</keyword>
<gene>
    <name evidence="3" type="ORF">TMU3MR103_0817</name>
</gene>
<dbReference type="GO" id="GO:0003677">
    <property type="term" value="F:DNA binding"/>
    <property type="evidence" value="ECO:0007669"/>
    <property type="project" value="UniProtKB-KW"/>
</dbReference>
<keyword evidence="1" id="KW-0238">DNA-binding</keyword>
<dbReference type="SUPFAM" id="SSF47413">
    <property type="entry name" value="lambda repressor-like DNA-binding domains"/>
    <property type="match status" value="1"/>
</dbReference>
<dbReference type="PATRIC" id="fig|1302648.3.peg.795"/>
<dbReference type="Pfam" id="PF01381">
    <property type="entry name" value="HTH_3"/>
    <property type="match status" value="1"/>
</dbReference>
<name>A0A091C4N7_9ENTE</name>
<comment type="caution">
    <text evidence="3">The sequence shown here is derived from an EMBL/GenBank/DDBJ whole genome shotgun (WGS) entry which is preliminary data.</text>
</comment>
<protein>
    <submittedName>
        <fullName evidence="3">Cro/CI family transcriptional regulator</fullName>
    </submittedName>
</protein>
<dbReference type="Gene3D" id="1.10.260.40">
    <property type="entry name" value="lambda repressor-like DNA-binding domains"/>
    <property type="match status" value="1"/>
</dbReference>
<evidence type="ECO:0000313" key="3">
    <source>
        <dbReference type="EMBL" id="KFN91859.1"/>
    </source>
</evidence>
<dbReference type="Proteomes" id="UP000029381">
    <property type="component" value="Unassembled WGS sequence"/>
</dbReference>
<dbReference type="RefSeq" id="WP_052074166.1">
    <property type="nucleotide sequence ID" value="NZ_JPVT01000070.1"/>
</dbReference>
<feature type="domain" description="HTH cro/C1-type" evidence="2">
    <location>
        <begin position="17"/>
        <end position="73"/>
    </location>
</feature>
<organism evidence="3 4">
    <name type="scientific">Tetragenococcus muriaticus 3MR10-3</name>
    <dbReference type="NCBI Taxonomy" id="1302648"/>
    <lineage>
        <taxon>Bacteria</taxon>
        <taxon>Bacillati</taxon>
        <taxon>Bacillota</taxon>
        <taxon>Bacilli</taxon>
        <taxon>Lactobacillales</taxon>
        <taxon>Enterococcaceae</taxon>
        <taxon>Tetragenococcus</taxon>
    </lineage>
</organism>
<dbReference type="PROSITE" id="PS50943">
    <property type="entry name" value="HTH_CROC1"/>
    <property type="match status" value="1"/>
</dbReference>
<dbReference type="InterPro" id="IPR001387">
    <property type="entry name" value="Cro/C1-type_HTH"/>
</dbReference>